<comment type="similarity">
    <text evidence="1">Belongs to the PPP phosphatase family.</text>
</comment>
<feature type="domain" description="Serine/threonine specific protein phosphatases" evidence="2">
    <location>
        <begin position="235"/>
        <end position="240"/>
    </location>
</feature>
<dbReference type="SUPFAM" id="SSF56300">
    <property type="entry name" value="Metallo-dependent phosphatases"/>
    <property type="match status" value="1"/>
</dbReference>
<protein>
    <recommendedName>
        <fullName evidence="1">Serine/threonine-protein phosphatase</fullName>
        <ecNumber evidence="1">3.1.3.16</ecNumber>
    </recommendedName>
</protein>
<dbReference type="PANTHER" id="PTHR46422">
    <property type="entry name" value="SERINE/THREONINE-PROTEIN PHOSPHATASE BSL3"/>
    <property type="match status" value="1"/>
</dbReference>
<evidence type="ECO:0000313" key="4">
    <source>
        <dbReference type="Proteomes" id="UP001178507"/>
    </source>
</evidence>
<dbReference type="EC" id="3.1.3.16" evidence="1"/>
<reference evidence="3" key="1">
    <citation type="submission" date="2023-08" db="EMBL/GenBank/DDBJ databases">
        <authorList>
            <person name="Chen Y."/>
            <person name="Shah S."/>
            <person name="Dougan E. K."/>
            <person name="Thang M."/>
            <person name="Chan C."/>
        </authorList>
    </citation>
    <scope>NUCLEOTIDE SEQUENCE</scope>
</reference>
<keyword evidence="1" id="KW-0378">Hydrolase</keyword>
<dbReference type="Gene3D" id="3.60.21.10">
    <property type="match status" value="1"/>
</dbReference>
<proteinExistence type="inferred from homology"/>
<gene>
    <name evidence="3" type="ORF">EVOR1521_LOCUS10788</name>
</gene>
<dbReference type="SMART" id="SM00156">
    <property type="entry name" value="PP2Ac"/>
    <property type="match status" value="1"/>
</dbReference>
<dbReference type="AlphaFoldDB" id="A0AA36MS83"/>
<dbReference type="Pfam" id="PF00149">
    <property type="entry name" value="Metallophos"/>
    <property type="match status" value="1"/>
</dbReference>
<sequence>MNELLESQYLSVQDIVANVRGARGTKLQGSRVVLDGRAESAYLNHPNQPKKEGIESDIVGSEAVNADMELDPLLRAVGGWRGPMAVGRQSEEYEIAMHVIAQAMALSGDARLGPDVLDKDWLPDGALDHLLGKGESLQAEKICKLAKACSRQLSSYPSLVRVTAPAKVFGDIHGQFRDMLLLFSTFGRPFHCGGDIQTTSYVFNGDFVDRGAHQLEVITLLFALHVVYPVQVFLVRGNHEFRDMSENMGELGFLCLAQRSRDVPLFCLEGVVLKPQRGSLCPFPRPLEVLLGSLSASLSRGFTAKSA</sequence>
<comment type="catalytic activity">
    <reaction evidence="1">
        <text>O-phospho-L-threonyl-[protein] + H2O = L-threonyl-[protein] + phosphate</text>
        <dbReference type="Rhea" id="RHEA:47004"/>
        <dbReference type="Rhea" id="RHEA-COMP:11060"/>
        <dbReference type="Rhea" id="RHEA-COMP:11605"/>
        <dbReference type="ChEBI" id="CHEBI:15377"/>
        <dbReference type="ChEBI" id="CHEBI:30013"/>
        <dbReference type="ChEBI" id="CHEBI:43474"/>
        <dbReference type="ChEBI" id="CHEBI:61977"/>
        <dbReference type="EC" id="3.1.3.16"/>
    </reaction>
</comment>
<evidence type="ECO:0000313" key="3">
    <source>
        <dbReference type="EMBL" id="CAJ1383760.1"/>
    </source>
</evidence>
<dbReference type="InterPro" id="IPR006186">
    <property type="entry name" value="Ser/Thr-sp_prot-phosphatase"/>
</dbReference>
<dbReference type="InterPro" id="IPR004843">
    <property type="entry name" value="Calcineurin-like_PHP"/>
</dbReference>
<evidence type="ECO:0000259" key="2">
    <source>
        <dbReference type="PROSITE" id="PS00125"/>
    </source>
</evidence>
<keyword evidence="4" id="KW-1185">Reference proteome</keyword>
<dbReference type="InterPro" id="IPR029052">
    <property type="entry name" value="Metallo-depent_PP-like"/>
</dbReference>
<name>A0AA36MS83_9DINO</name>
<dbReference type="PRINTS" id="PR00114">
    <property type="entry name" value="STPHPHTASE"/>
</dbReference>
<dbReference type="Proteomes" id="UP001178507">
    <property type="component" value="Unassembled WGS sequence"/>
</dbReference>
<dbReference type="PANTHER" id="PTHR46422:SF4">
    <property type="entry name" value="SERINE_THREONINE-PROTEIN PHOSPHATASE BSL3"/>
    <property type="match status" value="1"/>
</dbReference>
<accession>A0AA36MS83</accession>
<dbReference type="PROSITE" id="PS00125">
    <property type="entry name" value="SER_THR_PHOSPHATASE"/>
    <property type="match status" value="1"/>
</dbReference>
<dbReference type="GO" id="GO:0004722">
    <property type="term" value="F:protein serine/threonine phosphatase activity"/>
    <property type="evidence" value="ECO:0007669"/>
    <property type="project" value="UniProtKB-EC"/>
</dbReference>
<organism evidence="3 4">
    <name type="scientific">Effrenium voratum</name>
    <dbReference type="NCBI Taxonomy" id="2562239"/>
    <lineage>
        <taxon>Eukaryota</taxon>
        <taxon>Sar</taxon>
        <taxon>Alveolata</taxon>
        <taxon>Dinophyceae</taxon>
        <taxon>Suessiales</taxon>
        <taxon>Symbiodiniaceae</taxon>
        <taxon>Effrenium</taxon>
    </lineage>
</organism>
<dbReference type="EMBL" id="CAUJNA010001046">
    <property type="protein sequence ID" value="CAJ1383760.1"/>
    <property type="molecule type" value="Genomic_DNA"/>
</dbReference>
<comment type="caution">
    <text evidence="3">The sequence shown here is derived from an EMBL/GenBank/DDBJ whole genome shotgun (WGS) entry which is preliminary data.</text>
</comment>
<evidence type="ECO:0000256" key="1">
    <source>
        <dbReference type="RuleBase" id="RU004273"/>
    </source>
</evidence>